<feature type="transmembrane region" description="Helical" evidence="1">
    <location>
        <begin position="37"/>
        <end position="58"/>
    </location>
</feature>
<keyword evidence="1" id="KW-0812">Transmembrane</keyword>
<reference evidence="2 3" key="1">
    <citation type="submission" date="2019-03" db="EMBL/GenBank/DDBJ databases">
        <title>Genomic Encyclopedia of Type Strains, Phase III (KMG-III): the genomes of soil and plant-associated and newly described type strains.</title>
        <authorList>
            <person name="Whitman W."/>
        </authorList>
    </citation>
    <scope>NUCLEOTIDE SEQUENCE [LARGE SCALE GENOMIC DNA]</scope>
    <source>
        <strain evidence="2 3">VKM Ac-2573</strain>
    </source>
</reference>
<evidence type="ECO:0000256" key="1">
    <source>
        <dbReference type="SAM" id="Phobius"/>
    </source>
</evidence>
<feature type="transmembrane region" description="Helical" evidence="1">
    <location>
        <begin position="97"/>
        <end position="116"/>
    </location>
</feature>
<proteinExistence type="predicted"/>
<sequence>MARQAPGMGAAHKRIYDAGMSSESQIFPPRAAIMRKFWRALAVASATTVGVAALVAFAGAMHGWLRWPIGLTGLASIVFCQCRWADAAEYLAKAKGIYHPMYGVLGPLGLVMVMLTRSTQKP</sequence>
<organism evidence="2 3">
    <name type="scientific">Kribbella pratensis</name>
    <dbReference type="NCBI Taxonomy" id="2512112"/>
    <lineage>
        <taxon>Bacteria</taxon>
        <taxon>Bacillati</taxon>
        <taxon>Actinomycetota</taxon>
        <taxon>Actinomycetes</taxon>
        <taxon>Propionibacteriales</taxon>
        <taxon>Kribbellaceae</taxon>
        <taxon>Kribbella</taxon>
    </lineage>
</organism>
<dbReference type="EMBL" id="SODP01000003">
    <property type="protein sequence ID" value="TDW66263.1"/>
    <property type="molecule type" value="Genomic_DNA"/>
</dbReference>
<dbReference type="AlphaFoldDB" id="A0A4R8BYN6"/>
<evidence type="ECO:0000313" key="3">
    <source>
        <dbReference type="Proteomes" id="UP000295146"/>
    </source>
</evidence>
<gene>
    <name evidence="2" type="ORF">EV653_6288</name>
</gene>
<comment type="caution">
    <text evidence="2">The sequence shown here is derived from an EMBL/GenBank/DDBJ whole genome shotgun (WGS) entry which is preliminary data.</text>
</comment>
<keyword evidence="3" id="KW-1185">Reference proteome</keyword>
<accession>A0A4R8BYN6</accession>
<protein>
    <submittedName>
        <fullName evidence="2">Uncharacterized protein</fullName>
    </submittedName>
</protein>
<name>A0A4R8BYN6_9ACTN</name>
<keyword evidence="1" id="KW-0472">Membrane</keyword>
<keyword evidence="1" id="KW-1133">Transmembrane helix</keyword>
<dbReference type="Proteomes" id="UP000295146">
    <property type="component" value="Unassembled WGS sequence"/>
</dbReference>
<evidence type="ECO:0000313" key="2">
    <source>
        <dbReference type="EMBL" id="TDW66263.1"/>
    </source>
</evidence>